<sequence>MGRQINFFLTAEDQLAFEEHLKKAGDFVAIRWKSDKPEPAVVDLSAQRSVLFLRLVLPQHLAKVSMQPILTRREYSVDGLISPVVEYSRCPQEDRLIRRGRLYFQEGYFDAAGKWIVKDEAFITWARRLRETARRFFKKRRISFFYLGEGAEKAKAAGFELSHL</sequence>
<dbReference type="RefSeq" id="WP_151176709.1">
    <property type="nucleotide sequence ID" value="NZ_CP042906.1"/>
</dbReference>
<name>A0A5J6MG04_9PROT</name>
<dbReference type="Proteomes" id="UP000326202">
    <property type="component" value="Chromosome"/>
</dbReference>
<organism evidence="1 2">
    <name type="scientific">Hypericibacter terrae</name>
    <dbReference type="NCBI Taxonomy" id="2602015"/>
    <lineage>
        <taxon>Bacteria</taxon>
        <taxon>Pseudomonadati</taxon>
        <taxon>Pseudomonadota</taxon>
        <taxon>Alphaproteobacteria</taxon>
        <taxon>Rhodospirillales</taxon>
        <taxon>Dongiaceae</taxon>
        <taxon>Hypericibacter</taxon>
    </lineage>
</organism>
<proteinExistence type="predicted"/>
<evidence type="ECO:0000313" key="2">
    <source>
        <dbReference type="Proteomes" id="UP000326202"/>
    </source>
</evidence>
<accession>A0A5J6MG04</accession>
<protein>
    <submittedName>
        <fullName evidence="1">Uncharacterized protein</fullName>
    </submittedName>
</protein>
<dbReference type="KEGG" id="htq:FRZ44_16320"/>
<dbReference type="OrthoDB" id="8479381at2"/>
<gene>
    <name evidence="1" type="ORF">FRZ44_16320</name>
</gene>
<evidence type="ECO:0000313" key="1">
    <source>
        <dbReference type="EMBL" id="QEX16339.1"/>
    </source>
</evidence>
<dbReference type="EMBL" id="CP042906">
    <property type="protein sequence ID" value="QEX16339.1"/>
    <property type="molecule type" value="Genomic_DNA"/>
</dbReference>
<keyword evidence="2" id="KW-1185">Reference proteome</keyword>
<reference evidence="1 2" key="1">
    <citation type="submission" date="2019-08" db="EMBL/GenBank/DDBJ databases">
        <title>Hyperibacter terrae gen. nov., sp. nov. and Hyperibacter viscosus sp. nov., two new members in the family Rhodospirillaceae isolated from the rhizosphere of Hypericum perforatum.</title>
        <authorList>
            <person name="Noviana Z."/>
        </authorList>
    </citation>
    <scope>NUCLEOTIDE SEQUENCE [LARGE SCALE GENOMIC DNA]</scope>
    <source>
        <strain evidence="1 2">R5913</strain>
    </source>
</reference>
<dbReference type="AlphaFoldDB" id="A0A5J6MG04"/>